<dbReference type="SUPFAM" id="SSF53474">
    <property type="entry name" value="alpha/beta-Hydrolases"/>
    <property type="match status" value="1"/>
</dbReference>
<comment type="similarity">
    <text evidence="1">Belongs to the thioesterase family.</text>
</comment>
<organism evidence="3 4">
    <name type="scientific">Marinomonas maritima</name>
    <dbReference type="NCBI Taxonomy" id="2940935"/>
    <lineage>
        <taxon>Bacteria</taxon>
        <taxon>Pseudomonadati</taxon>
        <taxon>Pseudomonadota</taxon>
        <taxon>Gammaproteobacteria</taxon>
        <taxon>Oceanospirillales</taxon>
        <taxon>Oceanospirillaceae</taxon>
        <taxon>Marinomonas</taxon>
    </lineage>
</organism>
<dbReference type="RefSeq" id="WP_255895966.1">
    <property type="nucleotide sequence ID" value="NZ_JAMZEG020000002.1"/>
</dbReference>
<reference evidence="3" key="1">
    <citation type="submission" date="2023-01" db="EMBL/GenBank/DDBJ databases">
        <title>Psychroserpens sp. MSW6 and Marinomonas sp. RSW2, isolated from seawater.</title>
        <authorList>
            <person name="Kristyanto S."/>
            <person name="Jung J."/>
            <person name="Kim J.M."/>
            <person name="Jeon C.O."/>
        </authorList>
    </citation>
    <scope>NUCLEOTIDE SEQUENCE</scope>
    <source>
        <strain evidence="3">RSW2</strain>
    </source>
</reference>
<evidence type="ECO:0000259" key="2">
    <source>
        <dbReference type="Pfam" id="PF00975"/>
    </source>
</evidence>
<evidence type="ECO:0000313" key="3">
    <source>
        <dbReference type="EMBL" id="MDE8603485.1"/>
    </source>
</evidence>
<dbReference type="InterPro" id="IPR001031">
    <property type="entry name" value="Thioesterase"/>
</dbReference>
<dbReference type="InterPro" id="IPR012223">
    <property type="entry name" value="TEII"/>
</dbReference>
<feature type="domain" description="Thioesterase" evidence="2">
    <location>
        <begin position="19"/>
        <end position="244"/>
    </location>
</feature>
<dbReference type="EMBL" id="JAMZEG020000002">
    <property type="protein sequence ID" value="MDE8603485.1"/>
    <property type="molecule type" value="Genomic_DNA"/>
</dbReference>
<dbReference type="PANTHER" id="PTHR11487:SF0">
    <property type="entry name" value="S-ACYL FATTY ACID SYNTHASE THIOESTERASE, MEDIUM CHAIN"/>
    <property type="match status" value="1"/>
</dbReference>
<evidence type="ECO:0000256" key="1">
    <source>
        <dbReference type="ARBA" id="ARBA00007169"/>
    </source>
</evidence>
<dbReference type="Gene3D" id="3.40.50.1820">
    <property type="entry name" value="alpha/beta hydrolase"/>
    <property type="match status" value="1"/>
</dbReference>
<protein>
    <submittedName>
        <fullName evidence="3">Thioesterase domain-containing protein</fullName>
    </submittedName>
</protein>
<sequence length="265" mass="29819">MSSSTWFQTIKACPFPALRLFMFPYAGGNARIFNHWAKSIPQNIEVLALQLPGRGERITEQPQSNIDSLLNTLEIEFSTYNANAVPFVFLGHSLGARIAIELTYRFYARQKTLPIHFIASGALSPDLKRIQINTSSMSNCAFVELLKRIGGTPKNILENNELMQLILPAIKADFCLAESTKPIKPNPLPIGATILNGKSDFKDTELQIKHWQTHFSAEIKSHIFNGGHFFINEHANEVMPIVSDILRQLIFDIQTNQTVTLKRVI</sequence>
<keyword evidence="4" id="KW-1185">Reference proteome</keyword>
<dbReference type="Pfam" id="PF00975">
    <property type="entry name" value="Thioesterase"/>
    <property type="match status" value="1"/>
</dbReference>
<accession>A0ABT5WF78</accession>
<name>A0ABT5WF78_9GAMM</name>
<proteinExistence type="inferred from homology"/>
<gene>
    <name evidence="3" type="ORF">M3I01_011240</name>
</gene>
<dbReference type="PANTHER" id="PTHR11487">
    <property type="entry name" value="THIOESTERASE"/>
    <property type="match status" value="1"/>
</dbReference>
<dbReference type="InterPro" id="IPR029058">
    <property type="entry name" value="AB_hydrolase_fold"/>
</dbReference>
<dbReference type="Proteomes" id="UP001139522">
    <property type="component" value="Unassembled WGS sequence"/>
</dbReference>
<comment type="caution">
    <text evidence="3">The sequence shown here is derived from an EMBL/GenBank/DDBJ whole genome shotgun (WGS) entry which is preliminary data.</text>
</comment>
<evidence type="ECO:0000313" key="4">
    <source>
        <dbReference type="Proteomes" id="UP001139522"/>
    </source>
</evidence>